<dbReference type="EMBL" id="JAELVF020000001">
    <property type="protein sequence ID" value="MBU7599172.1"/>
    <property type="molecule type" value="Genomic_DNA"/>
</dbReference>
<keyword evidence="2" id="KW-0285">Flavoprotein</keyword>
<keyword evidence="9" id="KW-1185">Reference proteome</keyword>
<keyword evidence="3 4" id="KW-0274">FAD</keyword>
<dbReference type="PRINTS" id="PR00368">
    <property type="entry name" value="FADPNR"/>
</dbReference>
<dbReference type="InterPro" id="IPR023753">
    <property type="entry name" value="FAD/NAD-binding_dom"/>
</dbReference>
<dbReference type="Proteomes" id="UP000694501">
    <property type="component" value="Unassembled WGS sequence"/>
</dbReference>
<organism evidence="8 9">
    <name type="scientific">Streptomyces tardus</name>
    <dbReference type="NCBI Taxonomy" id="2780544"/>
    <lineage>
        <taxon>Bacteria</taxon>
        <taxon>Bacillati</taxon>
        <taxon>Actinomycetota</taxon>
        <taxon>Actinomycetes</taxon>
        <taxon>Kitasatosporales</taxon>
        <taxon>Streptomycetaceae</taxon>
        <taxon>Streptomyces</taxon>
    </lineage>
</organism>
<dbReference type="InterPro" id="IPR004099">
    <property type="entry name" value="Pyr_nucl-diS_OxRdtase_dimer"/>
</dbReference>
<feature type="binding site" evidence="4">
    <location>
        <begin position="140"/>
        <end position="142"/>
    </location>
    <ligand>
        <name>FAD</name>
        <dbReference type="ChEBI" id="CHEBI:57692"/>
    </ligand>
</feature>
<dbReference type="RefSeq" id="WP_124274494.1">
    <property type="nucleotide sequence ID" value="NZ_JAELVF020000001.1"/>
</dbReference>
<evidence type="ECO:0000256" key="2">
    <source>
        <dbReference type="ARBA" id="ARBA00022630"/>
    </source>
</evidence>
<dbReference type="GO" id="GO:0003955">
    <property type="term" value="F:NAD(P)H dehydrogenase (quinone) activity"/>
    <property type="evidence" value="ECO:0007669"/>
    <property type="project" value="TreeGrafter"/>
</dbReference>
<keyword evidence="4" id="KW-0547">Nucleotide-binding</keyword>
<dbReference type="Pfam" id="PF02852">
    <property type="entry name" value="Pyr_redox_dim"/>
    <property type="match status" value="1"/>
</dbReference>
<comment type="cofactor">
    <cofactor evidence="4">
        <name>FAD</name>
        <dbReference type="ChEBI" id="CHEBI:57692"/>
    </cofactor>
    <text evidence="4">Binds 1 FAD per subunit.</text>
</comment>
<keyword evidence="4" id="KW-0520">NAD</keyword>
<feature type="binding site" evidence="4">
    <location>
        <position position="264"/>
    </location>
    <ligand>
        <name>NAD(+)</name>
        <dbReference type="ChEBI" id="CHEBI:57540"/>
    </ligand>
</feature>
<dbReference type="PRINTS" id="PR00411">
    <property type="entry name" value="PNDRDTASEI"/>
</dbReference>
<feature type="domain" description="FAD/NAD(P)-binding" evidence="7">
    <location>
        <begin position="6"/>
        <end position="318"/>
    </location>
</feature>
<evidence type="ECO:0000256" key="5">
    <source>
        <dbReference type="PIRSR" id="PIRSR000350-4"/>
    </source>
</evidence>
<dbReference type="GO" id="GO:0050660">
    <property type="term" value="F:flavin adenine dinucleotide binding"/>
    <property type="evidence" value="ECO:0007669"/>
    <property type="project" value="TreeGrafter"/>
</dbReference>
<proteinExistence type="inferred from homology"/>
<dbReference type="PANTHER" id="PTHR43014">
    <property type="entry name" value="MERCURIC REDUCTASE"/>
    <property type="match status" value="1"/>
</dbReference>
<dbReference type="SUPFAM" id="SSF55424">
    <property type="entry name" value="FAD/NAD-linked reductases, dimerisation (C-terminal) domain"/>
    <property type="match status" value="1"/>
</dbReference>
<feature type="domain" description="Pyridine nucleotide-disulphide oxidoreductase dimerisation" evidence="6">
    <location>
        <begin position="339"/>
        <end position="447"/>
    </location>
</feature>
<dbReference type="AlphaFoldDB" id="A0A949JGT5"/>
<feature type="disulfide bond" description="Redox-active" evidence="5">
    <location>
        <begin position="42"/>
        <end position="47"/>
    </location>
</feature>
<accession>A0A949JGT5</accession>
<feature type="binding site" evidence="4">
    <location>
        <position position="303"/>
    </location>
    <ligand>
        <name>FAD</name>
        <dbReference type="ChEBI" id="CHEBI:57692"/>
    </ligand>
</feature>
<evidence type="ECO:0000256" key="3">
    <source>
        <dbReference type="ARBA" id="ARBA00022827"/>
    </source>
</evidence>
<name>A0A949JGT5_9ACTN</name>
<evidence type="ECO:0000313" key="9">
    <source>
        <dbReference type="Proteomes" id="UP000694501"/>
    </source>
</evidence>
<dbReference type="Gene3D" id="3.30.390.30">
    <property type="match status" value="1"/>
</dbReference>
<evidence type="ECO:0000313" key="8">
    <source>
        <dbReference type="EMBL" id="MBU7599172.1"/>
    </source>
</evidence>
<feature type="binding site" evidence="4">
    <location>
        <begin position="177"/>
        <end position="184"/>
    </location>
    <ligand>
        <name>NAD(+)</name>
        <dbReference type="ChEBI" id="CHEBI:57540"/>
    </ligand>
</feature>
<dbReference type="InterPro" id="IPR016156">
    <property type="entry name" value="FAD/NAD-linked_Rdtase_dimer_sf"/>
</dbReference>
<evidence type="ECO:0000256" key="1">
    <source>
        <dbReference type="ARBA" id="ARBA00007532"/>
    </source>
</evidence>
<reference evidence="8" key="1">
    <citation type="submission" date="2021-06" db="EMBL/GenBank/DDBJ databases">
        <title>Sequencing of actinobacteria type strains.</title>
        <authorList>
            <person name="Nguyen G.-S."/>
            <person name="Wentzel A."/>
        </authorList>
    </citation>
    <scope>NUCLEOTIDE SEQUENCE</scope>
    <source>
        <strain evidence="8">P38-E01</strain>
    </source>
</reference>
<dbReference type="Gene3D" id="3.50.50.60">
    <property type="entry name" value="FAD/NAD(P)-binding domain"/>
    <property type="match status" value="2"/>
</dbReference>
<evidence type="ECO:0000259" key="7">
    <source>
        <dbReference type="Pfam" id="PF07992"/>
    </source>
</evidence>
<feature type="binding site" evidence="4">
    <location>
        <position position="51"/>
    </location>
    <ligand>
        <name>FAD</name>
        <dbReference type="ChEBI" id="CHEBI:57692"/>
    </ligand>
</feature>
<dbReference type="InterPro" id="IPR001100">
    <property type="entry name" value="Pyr_nuc-diS_OxRdtase"/>
</dbReference>
<dbReference type="SUPFAM" id="SSF51905">
    <property type="entry name" value="FAD/NAD(P)-binding domain"/>
    <property type="match status" value="1"/>
</dbReference>
<evidence type="ECO:0000256" key="4">
    <source>
        <dbReference type="PIRSR" id="PIRSR000350-3"/>
    </source>
</evidence>
<evidence type="ECO:0000259" key="6">
    <source>
        <dbReference type="Pfam" id="PF02852"/>
    </source>
</evidence>
<dbReference type="PANTHER" id="PTHR43014:SF2">
    <property type="entry name" value="MERCURIC REDUCTASE"/>
    <property type="match status" value="1"/>
</dbReference>
<comment type="similarity">
    <text evidence="1">Belongs to the class-I pyridine nucleotide-disulfide oxidoreductase family.</text>
</comment>
<feature type="binding site" evidence="4">
    <location>
        <position position="200"/>
    </location>
    <ligand>
        <name>NAD(+)</name>
        <dbReference type="ChEBI" id="CHEBI:57540"/>
    </ligand>
</feature>
<sequence length="454" mass="47719">MAQETDVVVIGMGVGGEHVAERLAEEGLDVVGVEAELVGGECPYWACIPSKMMIRGGNLLAEARRIPGMAGQAQVTPDFAPVASRIREEATDDWNDQVAVDRFTGKGGQFVRGRARLAGPKRVEIDGREFTARRGVVIATGSRPQIPPVPGLDAVPYWTNREAIAVKDGPRSLMVLGGGAVGVELAQAFARFGTAVTVIEAAERLLPAEEPETSALLADVLGAEGITVRTGAQANRARHDGDTFTLTLEGGEELTAERLLVATGRRAGLAGLGLGTVGLDPDARALHVDEQLRAAPGLWGVGDVTGRGAFTHVAMYQAEIAVRAILGQPGPGADYRALPRVTFTDPEVGSVGLTEAQAREKGLRVRTGTAQVPSSARGWIHKAGNEGLIKLVEDVDRGVLVGATSAGPMGGEVLYGLVVAVQGEVPVDRLRHMMYAYPTFHRAVEDALTALRSS</sequence>
<gene>
    <name evidence="8" type="ORF">JGS22_016525</name>
</gene>
<dbReference type="Pfam" id="PF07992">
    <property type="entry name" value="Pyr_redox_2"/>
    <property type="match status" value="1"/>
</dbReference>
<comment type="caution">
    <text evidence="8">The sequence shown here is derived from an EMBL/GenBank/DDBJ whole genome shotgun (WGS) entry which is preliminary data.</text>
</comment>
<dbReference type="PIRSF" id="PIRSF000350">
    <property type="entry name" value="Mercury_reductase_MerA"/>
    <property type="match status" value="1"/>
</dbReference>
<dbReference type="InterPro" id="IPR036188">
    <property type="entry name" value="FAD/NAD-bd_sf"/>
</dbReference>
<protein>
    <submittedName>
        <fullName evidence="8">NAD(P)/FAD-dependent oxidoreductase</fullName>
    </submittedName>
</protein>